<name>A0ABT3QCS0_9PROT</name>
<feature type="region of interest" description="Disordered" evidence="1">
    <location>
        <begin position="85"/>
        <end position="122"/>
    </location>
</feature>
<protein>
    <recommendedName>
        <fullName evidence="4">DUF4142 domain-containing protein</fullName>
    </recommendedName>
</protein>
<feature type="compositionally biased region" description="Low complexity" evidence="1">
    <location>
        <begin position="91"/>
        <end position="100"/>
    </location>
</feature>
<dbReference type="RefSeq" id="WP_173560077.1">
    <property type="nucleotide sequence ID" value="NZ_JAPIUZ010000001.1"/>
</dbReference>
<evidence type="ECO:0000313" key="3">
    <source>
        <dbReference type="Proteomes" id="UP001301152"/>
    </source>
</evidence>
<comment type="caution">
    <text evidence="2">The sequence shown here is derived from an EMBL/GenBank/DDBJ whole genome shotgun (WGS) entry which is preliminary data.</text>
</comment>
<evidence type="ECO:0000256" key="1">
    <source>
        <dbReference type="SAM" id="MobiDB-lite"/>
    </source>
</evidence>
<reference evidence="2 3" key="1">
    <citation type="submission" date="2022-11" db="EMBL/GenBank/DDBJ databases">
        <title>Genome sequencing of Acetobacter type strain.</title>
        <authorList>
            <person name="Heo J."/>
            <person name="Lee D."/>
            <person name="Han B.-H."/>
            <person name="Hong S.-B."/>
            <person name="Kwon S.-W."/>
        </authorList>
    </citation>
    <scope>NUCLEOTIDE SEQUENCE [LARGE SCALE GENOMIC DNA]</scope>
    <source>
        <strain evidence="2 3">KACC 21253</strain>
    </source>
</reference>
<evidence type="ECO:0008006" key="4">
    <source>
        <dbReference type="Google" id="ProtNLM"/>
    </source>
</evidence>
<evidence type="ECO:0000313" key="2">
    <source>
        <dbReference type="EMBL" id="MCX2563087.1"/>
    </source>
</evidence>
<dbReference type="Proteomes" id="UP001301152">
    <property type="component" value="Unassembled WGS sequence"/>
</dbReference>
<gene>
    <name evidence="2" type="ORF">OQ497_03810</name>
</gene>
<proteinExistence type="predicted"/>
<accession>A0ABT3QCS0</accession>
<dbReference type="EMBL" id="JAPIUZ010000001">
    <property type="protein sequence ID" value="MCX2563087.1"/>
    <property type="molecule type" value="Genomic_DNA"/>
</dbReference>
<sequence>MTGLAGLDATSLASPALNQVSDDISQGGGAHGVQQLAFTEITPEQTSFFTGSVTPADTLREHFLSGLGKINSSFTHLDSLAPEMLPDGKQLSLSSSSKSSPYASETPLSSLTSATEKAPGGDHSKIFEKVEQEGIAMYNEALSRQMAFSNAEFETHIITVSSQNMTSTLKSLLTQGG</sequence>
<organism evidence="2 3">
    <name type="scientific">Acetobacter thailandicus</name>
    <dbReference type="NCBI Taxonomy" id="1502842"/>
    <lineage>
        <taxon>Bacteria</taxon>
        <taxon>Pseudomonadati</taxon>
        <taxon>Pseudomonadota</taxon>
        <taxon>Alphaproteobacteria</taxon>
        <taxon>Acetobacterales</taxon>
        <taxon>Acetobacteraceae</taxon>
        <taxon>Acetobacter</taxon>
    </lineage>
</organism>
<keyword evidence="3" id="KW-1185">Reference proteome</keyword>
<feature type="compositionally biased region" description="Polar residues" evidence="1">
    <location>
        <begin position="101"/>
        <end position="115"/>
    </location>
</feature>